<dbReference type="InterPro" id="IPR010753">
    <property type="entry name" value="DUF1330"/>
</dbReference>
<dbReference type="Proteomes" id="UP001258994">
    <property type="component" value="Chromosome"/>
</dbReference>
<proteinExistence type="predicted"/>
<accession>A0ABY9TPR8</accession>
<evidence type="ECO:0000313" key="2">
    <source>
        <dbReference type="EMBL" id="WNC70554.1"/>
    </source>
</evidence>
<gene>
    <name evidence="2" type="ORF">RGQ13_10440</name>
</gene>
<feature type="domain" description="DUF1330" evidence="1">
    <location>
        <begin position="2"/>
        <end position="92"/>
    </location>
</feature>
<reference evidence="3" key="1">
    <citation type="submission" date="2023-09" db="EMBL/GenBank/DDBJ databases">
        <authorList>
            <person name="Li S."/>
            <person name="Li X."/>
            <person name="Zhang C."/>
            <person name="Zhao Z."/>
        </authorList>
    </citation>
    <scope>NUCLEOTIDE SEQUENCE [LARGE SCALE GENOMIC DNA]</scope>
    <source>
        <strain evidence="3">SQ149</strain>
    </source>
</reference>
<keyword evidence="3" id="KW-1185">Reference proteome</keyword>
<sequence length="100" mass="11204">MKCYVITNYSIDPTKLEGYADYPQKASAVTTKFGGRLLVASLDSQIVEGNPEEVTVIIEFESKEQAQKWYASKEYTAIKGLRINATKAGWLIFADQFEVS</sequence>
<dbReference type="PANTHER" id="PTHR41521">
    <property type="match status" value="1"/>
</dbReference>
<dbReference type="InterPro" id="IPR011008">
    <property type="entry name" value="Dimeric_a/b-barrel"/>
</dbReference>
<dbReference type="PANTHER" id="PTHR41521:SF4">
    <property type="entry name" value="BLR0684 PROTEIN"/>
    <property type="match status" value="1"/>
</dbReference>
<dbReference type="RefSeq" id="WP_348389694.1">
    <property type="nucleotide sequence ID" value="NZ_CP134145.1"/>
</dbReference>
<evidence type="ECO:0000313" key="3">
    <source>
        <dbReference type="Proteomes" id="UP001258994"/>
    </source>
</evidence>
<name>A0ABY9TPR8_9GAMM</name>
<dbReference type="Gene3D" id="3.30.70.100">
    <property type="match status" value="1"/>
</dbReference>
<evidence type="ECO:0000259" key="1">
    <source>
        <dbReference type="Pfam" id="PF07045"/>
    </source>
</evidence>
<organism evidence="2 3">
    <name type="scientific">Thalassotalea psychrophila</name>
    <dbReference type="NCBI Taxonomy" id="3065647"/>
    <lineage>
        <taxon>Bacteria</taxon>
        <taxon>Pseudomonadati</taxon>
        <taxon>Pseudomonadota</taxon>
        <taxon>Gammaproteobacteria</taxon>
        <taxon>Alteromonadales</taxon>
        <taxon>Colwelliaceae</taxon>
        <taxon>Thalassotalea</taxon>
    </lineage>
</organism>
<protein>
    <submittedName>
        <fullName evidence="2">DUF1330 domain-containing protein</fullName>
    </submittedName>
</protein>
<dbReference type="EMBL" id="CP134145">
    <property type="protein sequence ID" value="WNC70554.1"/>
    <property type="molecule type" value="Genomic_DNA"/>
</dbReference>
<dbReference type="Pfam" id="PF07045">
    <property type="entry name" value="DUF1330"/>
    <property type="match status" value="1"/>
</dbReference>
<dbReference type="SUPFAM" id="SSF54909">
    <property type="entry name" value="Dimeric alpha+beta barrel"/>
    <property type="match status" value="1"/>
</dbReference>